<comment type="caution">
    <text evidence="1">The sequence shown here is derived from an EMBL/GenBank/DDBJ whole genome shotgun (WGS) entry which is preliminary data.</text>
</comment>
<proteinExistence type="predicted"/>
<dbReference type="AlphaFoldDB" id="A0AAV6TGS0"/>
<keyword evidence="2" id="KW-1185">Reference proteome</keyword>
<organism evidence="1 2">
    <name type="scientific">Oedothorax gibbosus</name>
    <dbReference type="NCBI Taxonomy" id="931172"/>
    <lineage>
        <taxon>Eukaryota</taxon>
        <taxon>Metazoa</taxon>
        <taxon>Ecdysozoa</taxon>
        <taxon>Arthropoda</taxon>
        <taxon>Chelicerata</taxon>
        <taxon>Arachnida</taxon>
        <taxon>Araneae</taxon>
        <taxon>Araneomorphae</taxon>
        <taxon>Entelegynae</taxon>
        <taxon>Araneoidea</taxon>
        <taxon>Linyphiidae</taxon>
        <taxon>Erigoninae</taxon>
        <taxon>Oedothorax</taxon>
    </lineage>
</organism>
<accession>A0AAV6TGS0</accession>
<reference evidence="1 2" key="1">
    <citation type="journal article" date="2022" name="Nat. Ecol. Evol.">
        <title>A masculinizing supergene underlies an exaggerated male reproductive morph in a spider.</title>
        <authorList>
            <person name="Hendrickx F."/>
            <person name="De Corte Z."/>
            <person name="Sonet G."/>
            <person name="Van Belleghem S.M."/>
            <person name="Kostlbacher S."/>
            <person name="Vangestel C."/>
        </authorList>
    </citation>
    <scope>NUCLEOTIDE SEQUENCE [LARGE SCALE GENOMIC DNA]</scope>
    <source>
        <strain evidence="1">W744_W776</strain>
    </source>
</reference>
<sequence>MIPVHYQYDGEFHMYFVNVSTAQFPQVLDEYILDCCEEATELEVQWLFHTVLSVGFFREEKCFVIKKHLSSYEVCRFVYGEGRLDPSFEFVLNADLEKTFTREAYERREGVFGKKHFTDLEFRDLIVHKANGLVSNGVYYPSVVFTRNGFEDSCVVSCKDERIFDTDMKALGANVVGYLELENTPPVIENLYALIPPSVYSDSD</sequence>
<protein>
    <submittedName>
        <fullName evidence="1">Uncharacterized protein</fullName>
    </submittedName>
</protein>
<evidence type="ECO:0000313" key="2">
    <source>
        <dbReference type="Proteomes" id="UP000827092"/>
    </source>
</evidence>
<gene>
    <name evidence="1" type="ORF">JTE90_029594</name>
</gene>
<evidence type="ECO:0000313" key="1">
    <source>
        <dbReference type="EMBL" id="KAG8170893.1"/>
    </source>
</evidence>
<dbReference type="Proteomes" id="UP000827092">
    <property type="component" value="Unassembled WGS sequence"/>
</dbReference>
<name>A0AAV6TGS0_9ARAC</name>
<dbReference type="EMBL" id="JAFNEN010004716">
    <property type="protein sequence ID" value="KAG8170893.1"/>
    <property type="molecule type" value="Genomic_DNA"/>
</dbReference>